<gene>
    <name evidence="2" type="ORF">FAZ69_30340</name>
</gene>
<dbReference type="EMBL" id="SWJE01000023">
    <property type="protein sequence ID" value="TKC79908.1"/>
    <property type="molecule type" value="Genomic_DNA"/>
</dbReference>
<evidence type="ECO:0000313" key="2">
    <source>
        <dbReference type="EMBL" id="TKC79908.1"/>
    </source>
</evidence>
<reference evidence="2 3" key="1">
    <citation type="submission" date="2019-04" db="EMBL/GenBank/DDBJ databases">
        <title>Trinickia sp. 7GSK02, isolated from subtropical forest soil.</title>
        <authorList>
            <person name="Gao Z.-H."/>
            <person name="Qiu L.-H."/>
        </authorList>
    </citation>
    <scope>NUCLEOTIDE SEQUENCE [LARGE SCALE GENOMIC DNA]</scope>
    <source>
        <strain evidence="2 3">7GSK02</strain>
    </source>
</reference>
<accession>A0A4U1HJ25</accession>
<evidence type="ECO:0000313" key="3">
    <source>
        <dbReference type="Proteomes" id="UP000305539"/>
    </source>
</evidence>
<dbReference type="RefSeq" id="WP_136898791.1">
    <property type="nucleotide sequence ID" value="NZ_SWJE01000023.1"/>
</dbReference>
<evidence type="ECO:0000256" key="1">
    <source>
        <dbReference type="SAM" id="SignalP"/>
    </source>
</evidence>
<keyword evidence="1" id="KW-0732">Signal</keyword>
<evidence type="ECO:0008006" key="4">
    <source>
        <dbReference type="Google" id="ProtNLM"/>
    </source>
</evidence>
<sequence>MKNLLSSISVAIGILMAACSNKAHEVWVATKSTPVYASESDTEEKVLFTLVAGDACSPLRSVVMKAYLHTEIQCKKGRGWVVDKQNFDIKPVD</sequence>
<dbReference type="PROSITE" id="PS51257">
    <property type="entry name" value="PROKAR_LIPOPROTEIN"/>
    <property type="match status" value="1"/>
</dbReference>
<proteinExistence type="predicted"/>
<name>A0A4U1HJ25_9BURK</name>
<feature type="chain" id="PRO_5020780168" description="Lipoprotein" evidence="1">
    <location>
        <begin position="24"/>
        <end position="93"/>
    </location>
</feature>
<dbReference type="AlphaFoldDB" id="A0A4U1HJ25"/>
<dbReference type="OrthoDB" id="9016459at2"/>
<protein>
    <recommendedName>
        <fullName evidence="4">Lipoprotein</fullName>
    </recommendedName>
</protein>
<organism evidence="2 3">
    <name type="scientific">Trinickia terrae</name>
    <dbReference type="NCBI Taxonomy" id="2571161"/>
    <lineage>
        <taxon>Bacteria</taxon>
        <taxon>Pseudomonadati</taxon>
        <taxon>Pseudomonadota</taxon>
        <taxon>Betaproteobacteria</taxon>
        <taxon>Burkholderiales</taxon>
        <taxon>Burkholderiaceae</taxon>
        <taxon>Trinickia</taxon>
    </lineage>
</organism>
<dbReference type="Proteomes" id="UP000305539">
    <property type="component" value="Unassembled WGS sequence"/>
</dbReference>
<comment type="caution">
    <text evidence="2">The sequence shown here is derived from an EMBL/GenBank/DDBJ whole genome shotgun (WGS) entry which is preliminary data.</text>
</comment>
<keyword evidence="3" id="KW-1185">Reference proteome</keyword>
<feature type="signal peptide" evidence="1">
    <location>
        <begin position="1"/>
        <end position="23"/>
    </location>
</feature>